<dbReference type="PANTHER" id="PTHR10072">
    <property type="entry name" value="IRON-SULFUR CLUSTER ASSEMBLY PROTEIN"/>
    <property type="match status" value="1"/>
</dbReference>
<dbReference type="InterPro" id="IPR035903">
    <property type="entry name" value="HesB-like_dom_sf"/>
</dbReference>
<evidence type="ECO:0000256" key="1">
    <source>
        <dbReference type="ARBA" id="ARBA00006718"/>
    </source>
</evidence>
<dbReference type="KEGG" id="tcy:Thicy_0233"/>
<dbReference type="Pfam" id="PF01521">
    <property type="entry name" value="Fe-S_biosyn"/>
    <property type="match status" value="1"/>
</dbReference>
<dbReference type="Proteomes" id="UP000009232">
    <property type="component" value="Chromosome"/>
</dbReference>
<evidence type="ECO:0000313" key="3">
    <source>
        <dbReference type="EMBL" id="AEG31009.1"/>
    </source>
</evidence>
<dbReference type="HOGENOM" id="CLU_069054_4_2_6"/>
<dbReference type="PROSITE" id="PS01152">
    <property type="entry name" value="HESB"/>
    <property type="match status" value="1"/>
</dbReference>
<comment type="similarity">
    <text evidence="1">Belongs to the HesB/IscA family.</text>
</comment>
<organism evidence="3 4">
    <name type="scientific">Thiomicrospira cyclica (strain DSM 14477 / JCM 11371 / ALM1)</name>
    <name type="common">Thioalkalimicrobium cyclicum</name>
    <dbReference type="NCBI Taxonomy" id="717773"/>
    <lineage>
        <taxon>Bacteria</taxon>
        <taxon>Pseudomonadati</taxon>
        <taxon>Pseudomonadota</taxon>
        <taxon>Gammaproteobacteria</taxon>
        <taxon>Thiotrichales</taxon>
        <taxon>Piscirickettsiaceae</taxon>
        <taxon>Thiomicrospira</taxon>
    </lineage>
</organism>
<dbReference type="OrthoDB" id="9801228at2"/>
<dbReference type="eggNOG" id="COG0316">
    <property type="taxonomic scope" value="Bacteria"/>
</dbReference>
<dbReference type="GO" id="GO:0005829">
    <property type="term" value="C:cytosol"/>
    <property type="evidence" value="ECO:0007669"/>
    <property type="project" value="TreeGrafter"/>
</dbReference>
<dbReference type="GO" id="GO:0016226">
    <property type="term" value="P:iron-sulfur cluster assembly"/>
    <property type="evidence" value="ECO:0007669"/>
    <property type="project" value="InterPro"/>
</dbReference>
<evidence type="ECO:0000259" key="2">
    <source>
        <dbReference type="Pfam" id="PF01521"/>
    </source>
</evidence>
<dbReference type="AlphaFoldDB" id="F6D9X2"/>
<dbReference type="GO" id="GO:0051537">
    <property type="term" value="F:2 iron, 2 sulfur cluster binding"/>
    <property type="evidence" value="ECO:0007669"/>
    <property type="project" value="UniProtKB-ARBA"/>
</dbReference>
<dbReference type="STRING" id="717773.Thicy_0233"/>
<dbReference type="SUPFAM" id="SSF89360">
    <property type="entry name" value="HesB-like domain"/>
    <property type="match status" value="1"/>
</dbReference>
<proteinExistence type="inferred from homology"/>
<reference evidence="3 4" key="1">
    <citation type="submission" date="2011-05" db="EMBL/GenBank/DDBJ databases">
        <title>Complete sequence of Thioalkalimicrobium cyclicum ALM1.</title>
        <authorList>
            <consortium name="US DOE Joint Genome Institute"/>
            <person name="Lucas S."/>
            <person name="Han J."/>
            <person name="Lapidus A."/>
            <person name="Cheng J.-F."/>
            <person name="Goodwin L."/>
            <person name="Pitluck S."/>
            <person name="Peters L."/>
            <person name="Mikhailova N."/>
            <person name="Davenport K."/>
            <person name="Han C."/>
            <person name="Tapia R."/>
            <person name="Land M."/>
            <person name="Hauser L."/>
            <person name="Kyrpides N."/>
            <person name="Ivanova N."/>
            <person name="Pagani I."/>
            <person name="Kappler U."/>
            <person name="Woyke T."/>
        </authorList>
    </citation>
    <scope>NUCLEOTIDE SEQUENCE [LARGE SCALE GENOMIC DNA]</scope>
    <source>
        <strain evidence="4">DSM 14477 / JCM 11371 / ALM1</strain>
    </source>
</reference>
<dbReference type="PANTHER" id="PTHR10072:SF41">
    <property type="entry name" value="IRON-SULFUR CLUSTER ASSEMBLY 1 HOMOLOG, MITOCHONDRIAL"/>
    <property type="match status" value="1"/>
</dbReference>
<dbReference type="InterPro" id="IPR000361">
    <property type="entry name" value="ATAP_core_dom"/>
</dbReference>
<dbReference type="RefSeq" id="WP_013834792.1">
    <property type="nucleotide sequence ID" value="NC_015581.1"/>
</dbReference>
<dbReference type="Gene3D" id="2.60.300.12">
    <property type="entry name" value="HesB-like domain"/>
    <property type="match status" value="1"/>
</dbReference>
<dbReference type="NCBIfam" id="TIGR00049">
    <property type="entry name" value="iron-sulfur cluster assembly accessory protein"/>
    <property type="match status" value="1"/>
</dbReference>
<dbReference type="InterPro" id="IPR016092">
    <property type="entry name" value="ATAP"/>
</dbReference>
<feature type="domain" description="Core" evidence="2">
    <location>
        <begin position="1"/>
        <end position="104"/>
    </location>
</feature>
<protein>
    <submittedName>
        <fullName evidence="3">Iron-sulfur cluster assembly accessory protein</fullName>
    </submittedName>
</protein>
<dbReference type="InterPro" id="IPR017870">
    <property type="entry name" value="FeS_cluster_insertion_CS"/>
</dbReference>
<keyword evidence="4" id="KW-1185">Reference proteome</keyword>
<sequence length="108" mass="11713">MGVTLTPSAAQRVKLMIEKRGKGIGLRVATKKSGCAGFAYVVDYVDEAGADDHVFTHHGIDVYVDAKSLPPIDGMEIDYVKESLLNEGFEFRNPNVKDECGCGESFSV</sequence>
<evidence type="ECO:0000313" key="4">
    <source>
        <dbReference type="Proteomes" id="UP000009232"/>
    </source>
</evidence>
<accession>F6D9X2</accession>
<gene>
    <name evidence="3" type="ordered locus">Thicy_0233</name>
</gene>
<dbReference type="EMBL" id="CP002776">
    <property type="protein sequence ID" value="AEG31009.1"/>
    <property type="molecule type" value="Genomic_DNA"/>
</dbReference>
<dbReference type="InterPro" id="IPR050322">
    <property type="entry name" value="Fe-S_cluster_asmbl/transfer"/>
</dbReference>
<name>F6D9X2_THICA</name>